<feature type="domain" description="MHD2" evidence="1">
    <location>
        <begin position="66"/>
        <end position="206"/>
    </location>
</feature>
<keyword evidence="3" id="KW-1185">Reference proteome</keyword>
<proteinExistence type="predicted"/>
<evidence type="ECO:0000313" key="2">
    <source>
        <dbReference type="EMBL" id="MEQ2193438.1"/>
    </source>
</evidence>
<reference evidence="2 3" key="1">
    <citation type="submission" date="2021-06" db="EMBL/GenBank/DDBJ databases">
        <authorList>
            <person name="Palmer J.M."/>
        </authorList>
    </citation>
    <scope>NUCLEOTIDE SEQUENCE [LARGE SCALE GENOMIC DNA]</scope>
    <source>
        <strain evidence="2 3">XC_2019</strain>
        <tissue evidence="2">Muscle</tissue>
    </source>
</reference>
<dbReference type="InterPro" id="IPR010439">
    <property type="entry name" value="MUN_dom"/>
</dbReference>
<dbReference type="EMBL" id="JAHRIN010008473">
    <property type="protein sequence ID" value="MEQ2193438.1"/>
    <property type="molecule type" value="Genomic_DNA"/>
</dbReference>
<dbReference type="InterPro" id="IPR014772">
    <property type="entry name" value="Munc13_dom-2"/>
</dbReference>
<dbReference type="Proteomes" id="UP001434883">
    <property type="component" value="Unassembled WGS sequence"/>
</dbReference>
<organism evidence="2 3">
    <name type="scientific">Xenoophorus captivus</name>
    <dbReference type="NCBI Taxonomy" id="1517983"/>
    <lineage>
        <taxon>Eukaryota</taxon>
        <taxon>Metazoa</taxon>
        <taxon>Chordata</taxon>
        <taxon>Craniata</taxon>
        <taxon>Vertebrata</taxon>
        <taxon>Euteleostomi</taxon>
        <taxon>Actinopterygii</taxon>
        <taxon>Neopterygii</taxon>
        <taxon>Teleostei</taxon>
        <taxon>Neoteleostei</taxon>
        <taxon>Acanthomorphata</taxon>
        <taxon>Ovalentaria</taxon>
        <taxon>Atherinomorphae</taxon>
        <taxon>Cyprinodontiformes</taxon>
        <taxon>Goodeidae</taxon>
        <taxon>Xenoophorus</taxon>
    </lineage>
</organism>
<dbReference type="PANTHER" id="PTHR10480">
    <property type="entry name" value="PROTEIN UNC-13 HOMOLOG"/>
    <property type="match status" value="1"/>
</dbReference>
<dbReference type="InterPro" id="IPR027080">
    <property type="entry name" value="Unc-13"/>
</dbReference>
<accession>A0ABV0QD88</accession>
<evidence type="ECO:0000259" key="1">
    <source>
        <dbReference type="PROSITE" id="PS51259"/>
    </source>
</evidence>
<dbReference type="Gene3D" id="1.20.58.1100">
    <property type="match status" value="1"/>
</dbReference>
<evidence type="ECO:0000313" key="3">
    <source>
        <dbReference type="Proteomes" id="UP001434883"/>
    </source>
</evidence>
<name>A0ABV0QD88_9TELE</name>
<dbReference type="PROSITE" id="PS51259">
    <property type="entry name" value="MHD2"/>
    <property type="match status" value="1"/>
</dbReference>
<gene>
    <name evidence="2" type="ORF">XENOCAPTIV_027210</name>
</gene>
<sequence length="354" mass="39523">MDTEASDLLNDLQVRLNNVLDDLSSTFGNSFQSCINDCMRQMASLLYQIKGPLNENTKNQVEADSDNMLRPLMDFLDDKLTLFATVCEKTVLKRVLKELWRIVMTSLEKTIVLPQGNDTFGAQILSAAKELGHLSKLKDHMAGDAKSLTPRQCAVMDVALDTIKQYFHAGGNGLKKAFLEKSAELSSLRHALSLYTQTTDTLIKTFVTTQHSQGSSKCGLMSPLESRNIRLLPDVGQEMMLRSGCGQTYRRGHVLFSLCSVLGNQDGFECYEVQACVKDYCFGRADRVVGLAVVQLRDIMERGNCACWCPLGQRIYMDDTGLTAMRILSQRSNDDVAKEFVRLKSETRSAEEGR</sequence>
<protein>
    <recommendedName>
        <fullName evidence="1">MHD2 domain-containing protein</fullName>
    </recommendedName>
</protein>
<comment type="caution">
    <text evidence="2">The sequence shown here is derived from an EMBL/GenBank/DDBJ whole genome shotgun (WGS) entry which is preliminary data.</text>
</comment>
<dbReference type="PANTHER" id="PTHR10480:SF8">
    <property type="entry name" value="PROTEIN UNC-13 HOMOLOG B"/>
    <property type="match status" value="1"/>
</dbReference>
<dbReference type="Pfam" id="PF06292">
    <property type="entry name" value="MUN"/>
    <property type="match status" value="1"/>
</dbReference>